<evidence type="ECO:0000256" key="3">
    <source>
        <dbReference type="ARBA" id="ARBA00022692"/>
    </source>
</evidence>
<keyword evidence="4 8" id="KW-1133">Transmembrane helix</keyword>
<sequence>MKLSSLFWTAWVLASSVLAGTPFQGSINGMPVNPYYPFCAMTCLRSIYGLTLSCSTMDAGTLGMMKMETTSACWAENTPYLTSLAWCMNQKCAEYNNTVAELEYFWETEATGQSNAGQTGVPPKWSYSQSLANVSASPPTTVLAANATWLNSTSLVNPLVYLEEYSILTMVQRETAQENVFGIALLVVGFGSPIVFTWLGYVPLISSLSRKLKPYLIWPSLIGTYSVRPLPYLLGNVPTRGQSLYIALFFILNIVLTSVRYESRQPNAWYANRWDEIMAYVMYRTGALAYIFAPLIWLFAGRNNFLLWITNWSHSTFLLLHRWIARAFTLQAILHSLVAVVLYQHEGSYDSEVKQKYWIWGIVATLLAVILTFGSGLFVRKFAYEFFLIQHIVLSVIIIIAMWYHAMDLYAFLGGYQDWLIAISVVWMFDRLGRILRIAMVGAQRAKVTQLGGDYVRIDIPNVRWGIEPGKHVYVYFPTLHPLRPWENHPFSVLQTALVQPSPTHIGSDAHSQSSAEHADQHHDVEKTYPVALTTKPVAHTRPDMGLTLYVRKGTGATKQLASYDNLLTFIEGPYPNTSTGEVLRADRLLLISGGIGITGLLPYVNYHWNVKLAWSVREAARPLVNDLGGTLSSISDKDIRIGSRFDIKQLLQEEMNAGWARVGVVVCGPGGLCDEVRAAVSAAARNSKTEFDLEVEAYSW</sequence>
<feature type="region of interest" description="Disordered" evidence="7">
    <location>
        <begin position="502"/>
        <end position="522"/>
    </location>
</feature>
<keyword evidence="2" id="KW-0813">Transport</keyword>
<dbReference type="GO" id="GO:0006826">
    <property type="term" value="P:iron ion transport"/>
    <property type="evidence" value="ECO:0007669"/>
    <property type="project" value="TreeGrafter"/>
</dbReference>
<evidence type="ECO:0000313" key="12">
    <source>
        <dbReference type="EMBL" id="KUJ15353.1"/>
    </source>
</evidence>
<dbReference type="KEGG" id="psco:LY89DRAFT_783518"/>
<dbReference type="GO" id="GO:0015677">
    <property type="term" value="P:copper ion import"/>
    <property type="evidence" value="ECO:0007669"/>
    <property type="project" value="TreeGrafter"/>
</dbReference>
<name>A0A194X592_MOLSC</name>
<dbReference type="RefSeq" id="XP_018069708.1">
    <property type="nucleotide sequence ID" value="XM_018222691.1"/>
</dbReference>
<dbReference type="Pfam" id="PF08022">
    <property type="entry name" value="FAD_binding_8"/>
    <property type="match status" value="1"/>
</dbReference>
<feature type="transmembrane region" description="Helical" evidence="8">
    <location>
        <begin position="386"/>
        <end position="404"/>
    </location>
</feature>
<evidence type="ECO:0000256" key="9">
    <source>
        <dbReference type="SAM" id="SignalP"/>
    </source>
</evidence>
<evidence type="ECO:0000259" key="11">
    <source>
        <dbReference type="Pfam" id="PF08022"/>
    </source>
</evidence>
<dbReference type="InterPro" id="IPR039261">
    <property type="entry name" value="FNR_nucleotide-bd"/>
</dbReference>
<feature type="domain" description="FAD-binding 8" evidence="11">
    <location>
        <begin position="442"/>
        <end position="575"/>
    </location>
</feature>
<evidence type="ECO:0000256" key="7">
    <source>
        <dbReference type="SAM" id="MobiDB-lite"/>
    </source>
</evidence>
<dbReference type="Proteomes" id="UP000070700">
    <property type="component" value="Unassembled WGS sequence"/>
</dbReference>
<keyword evidence="13" id="KW-1185">Reference proteome</keyword>
<dbReference type="SUPFAM" id="SSF52343">
    <property type="entry name" value="Ferredoxin reductase-like, C-terminal NADP-linked domain"/>
    <property type="match status" value="1"/>
</dbReference>
<dbReference type="InterPro" id="IPR013130">
    <property type="entry name" value="Fe3_Rdtase_TM_dom"/>
</dbReference>
<dbReference type="InParanoid" id="A0A194X592"/>
<feature type="domain" description="Ferric oxidoreductase" evidence="10">
    <location>
        <begin position="285"/>
        <end position="401"/>
    </location>
</feature>
<dbReference type="SFLD" id="SFLDS00052">
    <property type="entry name" value="Ferric_Reductase_Domain"/>
    <property type="match status" value="1"/>
</dbReference>
<dbReference type="CDD" id="cd06186">
    <property type="entry name" value="NOX_Duox_like_FAD_NADP"/>
    <property type="match status" value="1"/>
</dbReference>
<keyword evidence="3 8" id="KW-0812">Transmembrane</keyword>
<feature type="transmembrane region" description="Helical" evidence="8">
    <location>
        <begin position="243"/>
        <end position="261"/>
    </location>
</feature>
<evidence type="ECO:0000256" key="5">
    <source>
        <dbReference type="ARBA" id="ARBA00023065"/>
    </source>
</evidence>
<dbReference type="EMBL" id="KQ947418">
    <property type="protein sequence ID" value="KUJ15353.1"/>
    <property type="molecule type" value="Genomic_DNA"/>
</dbReference>
<dbReference type="PANTHER" id="PTHR32361">
    <property type="entry name" value="FERRIC/CUPRIC REDUCTASE TRANSMEMBRANE COMPONENT"/>
    <property type="match status" value="1"/>
</dbReference>
<accession>A0A194X592</accession>
<evidence type="ECO:0000256" key="1">
    <source>
        <dbReference type="ARBA" id="ARBA00004141"/>
    </source>
</evidence>
<evidence type="ECO:0000256" key="6">
    <source>
        <dbReference type="ARBA" id="ARBA00023136"/>
    </source>
</evidence>
<feature type="transmembrane region" description="Helical" evidence="8">
    <location>
        <begin position="357"/>
        <end position="379"/>
    </location>
</feature>
<dbReference type="GO" id="GO:0006879">
    <property type="term" value="P:intracellular iron ion homeostasis"/>
    <property type="evidence" value="ECO:0007669"/>
    <property type="project" value="TreeGrafter"/>
</dbReference>
<evidence type="ECO:0000256" key="4">
    <source>
        <dbReference type="ARBA" id="ARBA00022989"/>
    </source>
</evidence>
<keyword evidence="9" id="KW-0732">Signal</keyword>
<feature type="chain" id="PRO_5008267853" description="FAD-binding FR-type domain-containing protein" evidence="9">
    <location>
        <begin position="20"/>
        <end position="701"/>
    </location>
</feature>
<feature type="compositionally biased region" description="Polar residues" evidence="7">
    <location>
        <begin position="502"/>
        <end position="516"/>
    </location>
</feature>
<dbReference type="SFLD" id="SFLDG01168">
    <property type="entry name" value="Ferric_reductase_subgroup_(FRE"/>
    <property type="match status" value="1"/>
</dbReference>
<feature type="transmembrane region" description="Helical" evidence="8">
    <location>
        <begin position="281"/>
        <end position="302"/>
    </location>
</feature>
<keyword evidence="6 8" id="KW-0472">Membrane</keyword>
<keyword evidence="5" id="KW-0406">Ion transport</keyword>
<gene>
    <name evidence="12" type="ORF">LY89DRAFT_783518</name>
</gene>
<proteinExistence type="predicted"/>
<organism evidence="12 13">
    <name type="scientific">Mollisia scopiformis</name>
    <name type="common">Conifer needle endophyte fungus</name>
    <name type="synonym">Phialocephala scopiformis</name>
    <dbReference type="NCBI Taxonomy" id="149040"/>
    <lineage>
        <taxon>Eukaryota</taxon>
        <taxon>Fungi</taxon>
        <taxon>Dikarya</taxon>
        <taxon>Ascomycota</taxon>
        <taxon>Pezizomycotina</taxon>
        <taxon>Leotiomycetes</taxon>
        <taxon>Helotiales</taxon>
        <taxon>Mollisiaceae</taxon>
        <taxon>Mollisia</taxon>
    </lineage>
</organism>
<evidence type="ECO:0000313" key="13">
    <source>
        <dbReference type="Proteomes" id="UP000070700"/>
    </source>
</evidence>
<dbReference type="GO" id="GO:0000293">
    <property type="term" value="F:ferric-chelate reductase activity"/>
    <property type="evidence" value="ECO:0007669"/>
    <property type="project" value="TreeGrafter"/>
</dbReference>
<feature type="transmembrane region" description="Helical" evidence="8">
    <location>
        <begin position="323"/>
        <end position="345"/>
    </location>
</feature>
<evidence type="ECO:0008006" key="14">
    <source>
        <dbReference type="Google" id="ProtNLM"/>
    </source>
</evidence>
<dbReference type="GeneID" id="28832417"/>
<dbReference type="GO" id="GO:0005886">
    <property type="term" value="C:plasma membrane"/>
    <property type="evidence" value="ECO:0007669"/>
    <property type="project" value="TreeGrafter"/>
</dbReference>
<evidence type="ECO:0000259" key="10">
    <source>
        <dbReference type="Pfam" id="PF01794"/>
    </source>
</evidence>
<feature type="transmembrane region" description="Helical" evidence="8">
    <location>
        <begin position="180"/>
        <end position="204"/>
    </location>
</feature>
<dbReference type="InterPro" id="IPR051410">
    <property type="entry name" value="Ferric/Cupric_Reductase"/>
</dbReference>
<dbReference type="AlphaFoldDB" id="A0A194X592"/>
<dbReference type="InterPro" id="IPR013112">
    <property type="entry name" value="FAD-bd_8"/>
</dbReference>
<dbReference type="PANTHER" id="PTHR32361:SF9">
    <property type="entry name" value="FERRIC REDUCTASE TRANSMEMBRANE COMPONENT 3-RELATED"/>
    <property type="match status" value="1"/>
</dbReference>
<dbReference type="Pfam" id="PF01794">
    <property type="entry name" value="Ferric_reduct"/>
    <property type="match status" value="1"/>
</dbReference>
<feature type="transmembrane region" description="Helical" evidence="8">
    <location>
        <begin position="216"/>
        <end position="234"/>
    </location>
</feature>
<evidence type="ECO:0000256" key="2">
    <source>
        <dbReference type="ARBA" id="ARBA00022448"/>
    </source>
</evidence>
<evidence type="ECO:0000256" key="8">
    <source>
        <dbReference type="SAM" id="Phobius"/>
    </source>
</evidence>
<dbReference type="OrthoDB" id="167398at2759"/>
<reference evidence="12 13" key="1">
    <citation type="submission" date="2015-10" db="EMBL/GenBank/DDBJ databases">
        <title>Full genome of DAOMC 229536 Phialocephala scopiformis, a fungal endophyte of spruce producing the potent anti-insectan compound rugulosin.</title>
        <authorList>
            <consortium name="DOE Joint Genome Institute"/>
            <person name="Walker A.K."/>
            <person name="Frasz S.L."/>
            <person name="Seifert K.A."/>
            <person name="Miller J.D."/>
            <person name="Mondo S.J."/>
            <person name="Labutti K."/>
            <person name="Lipzen A."/>
            <person name="Dockter R."/>
            <person name="Kennedy M."/>
            <person name="Grigoriev I.V."/>
            <person name="Spatafora J.W."/>
        </authorList>
    </citation>
    <scope>NUCLEOTIDE SEQUENCE [LARGE SCALE GENOMIC DNA]</scope>
    <source>
        <strain evidence="12 13">CBS 120377</strain>
    </source>
</reference>
<dbReference type="Gene3D" id="3.40.50.80">
    <property type="entry name" value="Nucleotide-binding domain of ferredoxin-NADP reductase (FNR) module"/>
    <property type="match status" value="1"/>
</dbReference>
<feature type="signal peptide" evidence="9">
    <location>
        <begin position="1"/>
        <end position="19"/>
    </location>
</feature>
<comment type="subcellular location">
    <subcellularLocation>
        <location evidence="1">Membrane</location>
        <topology evidence="1">Multi-pass membrane protein</topology>
    </subcellularLocation>
</comment>
<protein>
    <recommendedName>
        <fullName evidence="14">FAD-binding FR-type domain-containing protein</fullName>
    </recommendedName>
</protein>